<accession>A0A0A9CB89</accession>
<sequence length="81" mass="8907">MEVHVCLYKWPAGVDETGAKLAYPKLVVNHPTDGHVTPRTCVTYVSMSRERSTGRRDEGVALDRPIGGCDVALSVRTIPNR</sequence>
<reference evidence="1" key="2">
    <citation type="journal article" date="2015" name="Data Brief">
        <title>Shoot transcriptome of the giant reed, Arundo donax.</title>
        <authorList>
            <person name="Barrero R.A."/>
            <person name="Guerrero F.D."/>
            <person name="Moolhuijzen P."/>
            <person name="Goolsby J.A."/>
            <person name="Tidwell J."/>
            <person name="Bellgard S.E."/>
            <person name="Bellgard M.I."/>
        </authorList>
    </citation>
    <scope>NUCLEOTIDE SEQUENCE</scope>
    <source>
        <tissue evidence="1">Shoot tissue taken approximately 20 cm above the soil surface</tissue>
    </source>
</reference>
<dbReference type="EMBL" id="GBRH01225039">
    <property type="protein sequence ID" value="JAD72856.1"/>
    <property type="molecule type" value="Transcribed_RNA"/>
</dbReference>
<proteinExistence type="predicted"/>
<protein>
    <submittedName>
        <fullName evidence="1">Uncharacterized protein</fullName>
    </submittedName>
</protein>
<name>A0A0A9CB89_ARUDO</name>
<dbReference type="AlphaFoldDB" id="A0A0A9CB89"/>
<evidence type="ECO:0000313" key="1">
    <source>
        <dbReference type="EMBL" id="JAD72856.1"/>
    </source>
</evidence>
<organism evidence="1">
    <name type="scientific">Arundo donax</name>
    <name type="common">Giant reed</name>
    <name type="synonym">Donax arundinaceus</name>
    <dbReference type="NCBI Taxonomy" id="35708"/>
    <lineage>
        <taxon>Eukaryota</taxon>
        <taxon>Viridiplantae</taxon>
        <taxon>Streptophyta</taxon>
        <taxon>Embryophyta</taxon>
        <taxon>Tracheophyta</taxon>
        <taxon>Spermatophyta</taxon>
        <taxon>Magnoliopsida</taxon>
        <taxon>Liliopsida</taxon>
        <taxon>Poales</taxon>
        <taxon>Poaceae</taxon>
        <taxon>PACMAD clade</taxon>
        <taxon>Arundinoideae</taxon>
        <taxon>Arundineae</taxon>
        <taxon>Arundo</taxon>
    </lineage>
</organism>
<reference evidence="1" key="1">
    <citation type="submission" date="2014-09" db="EMBL/GenBank/DDBJ databases">
        <authorList>
            <person name="Magalhaes I.L.F."/>
            <person name="Oliveira U."/>
            <person name="Santos F.R."/>
            <person name="Vidigal T.H.D.A."/>
            <person name="Brescovit A.D."/>
            <person name="Santos A.J."/>
        </authorList>
    </citation>
    <scope>NUCLEOTIDE SEQUENCE</scope>
    <source>
        <tissue evidence="1">Shoot tissue taken approximately 20 cm above the soil surface</tissue>
    </source>
</reference>